<comment type="subcellular location">
    <subcellularLocation>
        <location evidence="1">Endoplasmic reticulum</location>
    </subcellularLocation>
</comment>
<sequence>MQVKTEFKTVLVTVGTTVFDKLVNAVFSQHVLSTLKSRGCKRIIAQIGNSHLDLSSLPSIEGVEIETYAYKDSIIEDIEKADLTIGHAGAGTTLDVLRCDKTLLVVVNNDLMNNHQLELANSLSEDGYLYQCTPETLAECLQYLDPSQLKPFPKQNKILFATFLDRVLST</sequence>
<reference evidence="10" key="2">
    <citation type="submission" date="2018-11" db="EMBL/GenBank/DDBJ databases">
        <title>Trombidioid mite genomics.</title>
        <authorList>
            <person name="Dong X."/>
        </authorList>
    </citation>
    <scope>NUCLEOTIDE SEQUENCE</scope>
    <source>
        <strain evidence="10">UoL-WK</strain>
    </source>
</reference>
<dbReference type="Pfam" id="PF04101">
    <property type="entry name" value="Glyco_tran_28_C"/>
    <property type="match status" value="1"/>
</dbReference>
<reference evidence="10 11" key="1">
    <citation type="journal article" date="2018" name="Gigascience">
        <title>Genomes of trombidid mites reveal novel predicted allergens and laterally-transferred genes associated with secondary metabolism.</title>
        <authorList>
            <person name="Dong X."/>
            <person name="Chaisiri K."/>
            <person name="Xia D."/>
            <person name="Armstrong S.D."/>
            <person name="Fang Y."/>
            <person name="Donnelly M.J."/>
            <person name="Kadowaki T."/>
            <person name="McGarry J.W."/>
            <person name="Darby A.C."/>
            <person name="Makepeace B.L."/>
        </authorList>
    </citation>
    <scope>NUCLEOTIDE SEQUENCE [LARGE SCALE GENOMIC DNA]</scope>
    <source>
        <strain evidence="10">UoL-WK</strain>
    </source>
</reference>
<proteinExistence type="inferred from homology"/>
<dbReference type="PANTHER" id="PTHR12867:SF6">
    <property type="entry name" value="N-ACETYLGLUCOSAMINYLDIPHOSPHODOLICHOL N-ACETYLGLUCOSAMINYLTRANSFERASE"/>
    <property type="match status" value="1"/>
</dbReference>
<feature type="domain" description="Glycosyl transferase family 28 C-terminal" evidence="8">
    <location>
        <begin position="9"/>
        <end position="157"/>
    </location>
</feature>
<dbReference type="GO" id="GO:0006488">
    <property type="term" value="P:dolichol-linked oligosaccharide biosynthetic process"/>
    <property type="evidence" value="ECO:0007669"/>
    <property type="project" value="InterPro"/>
</dbReference>
<evidence type="ECO:0000256" key="4">
    <source>
        <dbReference type="ARBA" id="ARBA00017468"/>
    </source>
</evidence>
<dbReference type="EMBL" id="NCKU01000276">
    <property type="protein sequence ID" value="RWS16183.1"/>
    <property type="molecule type" value="Genomic_DNA"/>
</dbReference>
<evidence type="ECO:0000256" key="3">
    <source>
        <dbReference type="ARBA" id="ARBA00012614"/>
    </source>
</evidence>
<comment type="similarity">
    <text evidence="2">Belongs to the glycosyltransferase 28 family.</text>
</comment>
<evidence type="ECO:0000256" key="7">
    <source>
        <dbReference type="ARBA" id="ARBA00022824"/>
    </source>
</evidence>
<evidence type="ECO:0000313" key="10">
    <source>
        <dbReference type="EMBL" id="RWS16183.1"/>
    </source>
</evidence>
<evidence type="ECO:0000256" key="5">
    <source>
        <dbReference type="ARBA" id="ARBA00022676"/>
    </source>
</evidence>
<dbReference type="EC" id="2.4.1.141" evidence="3"/>
<keyword evidence="5" id="KW-0328">Glycosyltransferase</keyword>
<dbReference type="PANTHER" id="PTHR12867">
    <property type="entry name" value="GLYCOSYL TRANSFERASE-RELATED"/>
    <property type="match status" value="1"/>
</dbReference>
<keyword evidence="11" id="KW-1185">Reference proteome</keyword>
<dbReference type="Proteomes" id="UP000285301">
    <property type="component" value="Unassembled WGS sequence"/>
</dbReference>
<comment type="caution">
    <text evidence="10">The sequence shown here is derived from an EMBL/GenBank/DDBJ whole genome shotgun (WGS) entry which is preliminary data.</text>
</comment>
<dbReference type="InterPro" id="IPR007235">
    <property type="entry name" value="Glyco_trans_28_C"/>
</dbReference>
<dbReference type="EMBL" id="NCKU01001935">
    <property type="protein sequence ID" value="RWS10865.1"/>
    <property type="molecule type" value="Genomic_DNA"/>
</dbReference>
<evidence type="ECO:0000259" key="8">
    <source>
        <dbReference type="Pfam" id="PF04101"/>
    </source>
</evidence>
<keyword evidence="6 10" id="KW-0808">Transferase</keyword>
<dbReference type="SUPFAM" id="SSF53756">
    <property type="entry name" value="UDP-Glycosyltransferase/glycogen phosphorylase"/>
    <property type="match status" value="1"/>
</dbReference>
<evidence type="ECO:0000256" key="1">
    <source>
        <dbReference type="ARBA" id="ARBA00004240"/>
    </source>
</evidence>
<dbReference type="GO" id="GO:0004577">
    <property type="term" value="F:N-acetylglucosaminyldiphosphodolichol N-acetylglucosaminyltransferase activity"/>
    <property type="evidence" value="ECO:0007669"/>
    <property type="project" value="UniProtKB-EC"/>
</dbReference>
<name>A0A3S3Q999_9ACAR</name>
<evidence type="ECO:0000256" key="2">
    <source>
        <dbReference type="ARBA" id="ARBA00006962"/>
    </source>
</evidence>
<dbReference type="OrthoDB" id="20273at2759"/>
<protein>
    <recommendedName>
        <fullName evidence="4">UDP-N-acetylglucosamine transferase subunit ALG13</fullName>
        <ecNumber evidence="3">2.4.1.141</ecNumber>
    </recommendedName>
</protein>
<dbReference type="STRING" id="1965070.A0A3S3Q999"/>
<dbReference type="AlphaFoldDB" id="A0A3S3Q999"/>
<dbReference type="GO" id="GO:0005783">
    <property type="term" value="C:endoplasmic reticulum"/>
    <property type="evidence" value="ECO:0007669"/>
    <property type="project" value="UniProtKB-SubCell"/>
</dbReference>
<keyword evidence="7" id="KW-0256">Endoplasmic reticulum</keyword>
<dbReference type="Gene3D" id="3.40.50.2000">
    <property type="entry name" value="Glycogen Phosphorylase B"/>
    <property type="match status" value="1"/>
</dbReference>
<evidence type="ECO:0000313" key="11">
    <source>
        <dbReference type="Proteomes" id="UP000285301"/>
    </source>
</evidence>
<gene>
    <name evidence="10" type="ORF">B4U79_06835</name>
    <name evidence="9" type="ORF">B4U79_13347</name>
</gene>
<evidence type="ECO:0000256" key="6">
    <source>
        <dbReference type="ARBA" id="ARBA00022679"/>
    </source>
</evidence>
<accession>A0A3S3Q999</accession>
<organism evidence="10 11">
    <name type="scientific">Dinothrombium tinctorium</name>
    <dbReference type="NCBI Taxonomy" id="1965070"/>
    <lineage>
        <taxon>Eukaryota</taxon>
        <taxon>Metazoa</taxon>
        <taxon>Ecdysozoa</taxon>
        <taxon>Arthropoda</taxon>
        <taxon>Chelicerata</taxon>
        <taxon>Arachnida</taxon>
        <taxon>Acari</taxon>
        <taxon>Acariformes</taxon>
        <taxon>Trombidiformes</taxon>
        <taxon>Prostigmata</taxon>
        <taxon>Anystina</taxon>
        <taxon>Parasitengona</taxon>
        <taxon>Trombidioidea</taxon>
        <taxon>Trombidiidae</taxon>
        <taxon>Dinothrombium</taxon>
    </lineage>
</organism>
<evidence type="ECO:0000313" key="9">
    <source>
        <dbReference type="EMBL" id="RWS10865.1"/>
    </source>
</evidence>
<dbReference type="InterPro" id="IPR039042">
    <property type="entry name" value="Alg13-like"/>
</dbReference>